<dbReference type="InterPro" id="IPR001245">
    <property type="entry name" value="Ser-Thr/Tyr_kinase_cat_dom"/>
</dbReference>
<feature type="domain" description="Protein kinase" evidence="1">
    <location>
        <begin position="35"/>
        <end position="312"/>
    </location>
</feature>
<dbReference type="STRING" id="930991.A0A0D0D5W7"/>
<proteinExistence type="predicted"/>
<dbReference type="SUPFAM" id="SSF56112">
    <property type="entry name" value="Protein kinase-like (PK-like)"/>
    <property type="match status" value="1"/>
</dbReference>
<dbReference type="InterPro" id="IPR051681">
    <property type="entry name" value="Ser/Thr_Kinases-Pseudokinases"/>
</dbReference>
<dbReference type="InParanoid" id="A0A0D0D5W7"/>
<dbReference type="AlphaFoldDB" id="A0A0D0D5W7"/>
<dbReference type="EMBL" id="KN828115">
    <property type="protein sequence ID" value="KIK75434.1"/>
    <property type="molecule type" value="Genomic_DNA"/>
</dbReference>
<dbReference type="PANTHER" id="PTHR44329">
    <property type="entry name" value="SERINE/THREONINE-PROTEIN KINASE TNNI3K-RELATED"/>
    <property type="match status" value="1"/>
</dbReference>
<dbReference type="OrthoDB" id="4062651at2759"/>
<protein>
    <recommendedName>
        <fullName evidence="1">Protein kinase domain-containing protein</fullName>
    </recommendedName>
</protein>
<dbReference type="PROSITE" id="PS50011">
    <property type="entry name" value="PROTEIN_KINASE_DOM"/>
    <property type="match status" value="1"/>
</dbReference>
<dbReference type="Pfam" id="PF07714">
    <property type="entry name" value="PK_Tyr_Ser-Thr"/>
    <property type="match status" value="1"/>
</dbReference>
<dbReference type="Proteomes" id="UP000054538">
    <property type="component" value="Unassembled WGS sequence"/>
</dbReference>
<reference evidence="2 3" key="1">
    <citation type="submission" date="2014-04" db="EMBL/GenBank/DDBJ databases">
        <authorList>
            <consortium name="DOE Joint Genome Institute"/>
            <person name="Kuo A."/>
            <person name="Kohler A."/>
            <person name="Jargeat P."/>
            <person name="Nagy L.G."/>
            <person name="Floudas D."/>
            <person name="Copeland A."/>
            <person name="Barry K.W."/>
            <person name="Cichocki N."/>
            <person name="Veneault-Fourrey C."/>
            <person name="LaButti K."/>
            <person name="Lindquist E.A."/>
            <person name="Lipzen A."/>
            <person name="Lundell T."/>
            <person name="Morin E."/>
            <person name="Murat C."/>
            <person name="Sun H."/>
            <person name="Tunlid A."/>
            <person name="Henrissat B."/>
            <person name="Grigoriev I.V."/>
            <person name="Hibbett D.S."/>
            <person name="Martin F."/>
            <person name="Nordberg H.P."/>
            <person name="Cantor M.N."/>
            <person name="Hua S.X."/>
        </authorList>
    </citation>
    <scope>NUCLEOTIDE SEQUENCE [LARGE SCALE GENOMIC DNA]</scope>
    <source>
        <strain evidence="2 3">Ve08.2h10</strain>
    </source>
</reference>
<gene>
    <name evidence="2" type="ORF">PAXRUDRAFT_835662</name>
</gene>
<dbReference type="GO" id="GO:0004674">
    <property type="term" value="F:protein serine/threonine kinase activity"/>
    <property type="evidence" value="ECO:0007669"/>
    <property type="project" value="TreeGrafter"/>
</dbReference>
<keyword evidence="3" id="KW-1185">Reference proteome</keyword>
<evidence type="ECO:0000259" key="1">
    <source>
        <dbReference type="PROSITE" id="PS50011"/>
    </source>
</evidence>
<dbReference type="InterPro" id="IPR011009">
    <property type="entry name" value="Kinase-like_dom_sf"/>
</dbReference>
<reference evidence="3" key="2">
    <citation type="submission" date="2015-01" db="EMBL/GenBank/DDBJ databases">
        <title>Evolutionary Origins and Diversification of the Mycorrhizal Mutualists.</title>
        <authorList>
            <consortium name="DOE Joint Genome Institute"/>
            <consortium name="Mycorrhizal Genomics Consortium"/>
            <person name="Kohler A."/>
            <person name="Kuo A."/>
            <person name="Nagy L.G."/>
            <person name="Floudas D."/>
            <person name="Copeland A."/>
            <person name="Barry K.W."/>
            <person name="Cichocki N."/>
            <person name="Veneault-Fourrey C."/>
            <person name="LaButti K."/>
            <person name="Lindquist E.A."/>
            <person name="Lipzen A."/>
            <person name="Lundell T."/>
            <person name="Morin E."/>
            <person name="Murat C."/>
            <person name="Riley R."/>
            <person name="Ohm R."/>
            <person name="Sun H."/>
            <person name="Tunlid A."/>
            <person name="Henrissat B."/>
            <person name="Grigoriev I.V."/>
            <person name="Hibbett D.S."/>
            <person name="Martin F."/>
        </authorList>
    </citation>
    <scope>NUCLEOTIDE SEQUENCE [LARGE SCALE GENOMIC DNA]</scope>
    <source>
        <strain evidence="3">Ve08.2h10</strain>
    </source>
</reference>
<evidence type="ECO:0000313" key="2">
    <source>
        <dbReference type="EMBL" id="KIK75434.1"/>
    </source>
</evidence>
<dbReference type="GO" id="GO:0005524">
    <property type="term" value="F:ATP binding"/>
    <property type="evidence" value="ECO:0007669"/>
    <property type="project" value="InterPro"/>
</dbReference>
<dbReference type="Gene3D" id="1.10.510.10">
    <property type="entry name" value="Transferase(Phosphotransferase) domain 1"/>
    <property type="match status" value="1"/>
</dbReference>
<sequence length="334" mass="37723">MLKLLAWISPVSWFHWVKEAKEQSPPSDLTTHVFRQSLYQTVDGQWSDIWKCIIKKGSKSEEVAVKSFRSHFLEDDDICNINETLHRELEVAARVNHESLLPLLGITTGFGRFVALVYPWMVNGTLTTYLQRKREQLSLLDRLELLRDVAAGLRYLHSHCIVHGQLTGCDILVSAAGRAQISGVGLFGIMLELFGKSYLSLSMIRAVRWAAPEAITADEDEASTWNPTEQSDIYAFGSIMFQVCSGEIPYAHLKNDVQVLLALSTDVKPSRPQTVWMNDRIWNFIQRCWLTKELGAKRPSAEEALDFINKELGLVGPHFCLGSDRSPIDAPDCF</sequence>
<organism evidence="2 3">
    <name type="scientific">Paxillus rubicundulus Ve08.2h10</name>
    <dbReference type="NCBI Taxonomy" id="930991"/>
    <lineage>
        <taxon>Eukaryota</taxon>
        <taxon>Fungi</taxon>
        <taxon>Dikarya</taxon>
        <taxon>Basidiomycota</taxon>
        <taxon>Agaricomycotina</taxon>
        <taxon>Agaricomycetes</taxon>
        <taxon>Agaricomycetidae</taxon>
        <taxon>Boletales</taxon>
        <taxon>Paxilineae</taxon>
        <taxon>Paxillaceae</taxon>
        <taxon>Paxillus</taxon>
    </lineage>
</organism>
<dbReference type="InterPro" id="IPR000719">
    <property type="entry name" value="Prot_kinase_dom"/>
</dbReference>
<dbReference type="HOGENOM" id="CLU_000288_7_18_1"/>
<accession>A0A0D0D5W7</accession>
<evidence type="ECO:0000313" key="3">
    <source>
        <dbReference type="Proteomes" id="UP000054538"/>
    </source>
</evidence>
<name>A0A0D0D5W7_9AGAM</name>